<evidence type="ECO:0000313" key="2">
    <source>
        <dbReference type="EMBL" id="TNJ39086.1"/>
    </source>
</evidence>
<evidence type="ECO:0000313" key="3">
    <source>
        <dbReference type="Proteomes" id="UP000308271"/>
    </source>
</evidence>
<dbReference type="AlphaFoldDB" id="A0A5C4S6M6"/>
<accession>A0A5C4S6M6</accession>
<name>A0A5C4S6M6_CHLTI</name>
<dbReference type="EMBL" id="VDCH01000009">
    <property type="protein sequence ID" value="TNJ39086.1"/>
    <property type="molecule type" value="Genomic_DNA"/>
</dbReference>
<organism evidence="2 3">
    <name type="scientific">Chlorobaculum thiosulfatiphilum</name>
    <name type="common">Chlorobium limicola f.sp. thiosulfatophilum</name>
    <dbReference type="NCBI Taxonomy" id="115852"/>
    <lineage>
        <taxon>Bacteria</taxon>
        <taxon>Pseudomonadati</taxon>
        <taxon>Chlorobiota</taxon>
        <taxon>Chlorobiia</taxon>
        <taxon>Chlorobiales</taxon>
        <taxon>Chlorobiaceae</taxon>
        <taxon>Chlorobaculum</taxon>
    </lineage>
</organism>
<protein>
    <submittedName>
        <fullName evidence="2">Uncharacterized protein</fullName>
    </submittedName>
</protein>
<proteinExistence type="predicted"/>
<gene>
    <name evidence="2" type="ORF">FGF66_05800</name>
</gene>
<dbReference type="RefSeq" id="WP_139456735.1">
    <property type="nucleotide sequence ID" value="NZ_VDCH01000009.1"/>
</dbReference>
<dbReference type="Proteomes" id="UP000308271">
    <property type="component" value="Unassembled WGS sequence"/>
</dbReference>
<feature type="region of interest" description="Disordered" evidence="1">
    <location>
        <begin position="33"/>
        <end position="68"/>
    </location>
</feature>
<keyword evidence="3" id="KW-1185">Reference proteome</keyword>
<reference evidence="2 3" key="1">
    <citation type="submission" date="2019-05" db="EMBL/GenBank/DDBJ databases">
        <title>Draft Whole-Genome sequence of the green sulfur bacterium Chlorobaculum thiosulfatiphilum DSM 249.</title>
        <authorList>
            <person name="Meyer T.E."/>
            <person name="Kyndt J.A."/>
        </authorList>
    </citation>
    <scope>NUCLEOTIDE SEQUENCE [LARGE SCALE GENOMIC DNA]</scope>
    <source>
        <strain evidence="2 3">DSM 249</strain>
    </source>
</reference>
<comment type="caution">
    <text evidence="2">The sequence shown here is derived from an EMBL/GenBank/DDBJ whole genome shotgun (WGS) entry which is preliminary data.</text>
</comment>
<sequence>MLKFILLLIALWLAMRLVGRLVRITTFIGGNQNERRTSRSRNFSSPGRRKQVEEAEYEVIDSQIKQKE</sequence>
<evidence type="ECO:0000256" key="1">
    <source>
        <dbReference type="SAM" id="MobiDB-lite"/>
    </source>
</evidence>